<dbReference type="RefSeq" id="WP_067968866.1">
    <property type="nucleotide sequence ID" value="NZ_CP015007.1"/>
</dbReference>
<gene>
    <name evidence="6" type="ORF">AA2016_6114</name>
    <name evidence="7" type="ORF">FHS67_006800</name>
</gene>
<evidence type="ECO:0000313" key="6">
    <source>
        <dbReference type="EMBL" id="AMS45017.1"/>
    </source>
</evidence>
<dbReference type="InterPro" id="IPR050090">
    <property type="entry name" value="Tyrosine_recombinase_XerCD"/>
</dbReference>
<protein>
    <submittedName>
        <fullName evidence="6">Integrase/recombinase</fullName>
    </submittedName>
    <submittedName>
        <fullName evidence="7">Site-specific recombinase XerD</fullName>
    </submittedName>
</protein>
<evidence type="ECO:0000256" key="1">
    <source>
        <dbReference type="ARBA" id="ARBA00008857"/>
    </source>
</evidence>
<reference evidence="7 9" key="2">
    <citation type="submission" date="2020-08" db="EMBL/GenBank/DDBJ databases">
        <title>Genomic Encyclopedia of Type Strains, Phase IV (KMG-IV): sequencing the most valuable type-strain genomes for metagenomic binning, comparative biology and taxonomic classification.</title>
        <authorList>
            <person name="Goeker M."/>
        </authorList>
    </citation>
    <scope>NUCLEOTIDE SEQUENCE [LARGE SCALE GENOMIC DNA]</scope>
    <source>
        <strain evidence="7 9">DSM 10368</strain>
    </source>
</reference>
<organism evidence="6 8">
    <name type="scientific">Aminobacter aminovorans</name>
    <name type="common">Chelatobacter heintzii</name>
    <dbReference type="NCBI Taxonomy" id="83263"/>
    <lineage>
        <taxon>Bacteria</taxon>
        <taxon>Pseudomonadati</taxon>
        <taxon>Pseudomonadota</taxon>
        <taxon>Alphaproteobacteria</taxon>
        <taxon>Hyphomicrobiales</taxon>
        <taxon>Phyllobacteriaceae</taxon>
        <taxon>Aminobacter</taxon>
    </lineage>
</organism>
<dbReference type="EMBL" id="JACICB010000059">
    <property type="protein sequence ID" value="MBB3710433.1"/>
    <property type="molecule type" value="Genomic_DNA"/>
</dbReference>
<evidence type="ECO:0000313" key="8">
    <source>
        <dbReference type="Proteomes" id="UP000075755"/>
    </source>
</evidence>
<dbReference type="PANTHER" id="PTHR30349:SF41">
    <property type="entry name" value="INTEGRASE_RECOMBINASE PROTEIN MJ0367-RELATED"/>
    <property type="match status" value="1"/>
</dbReference>
<keyword evidence="3" id="KW-0238">DNA-binding</keyword>
<dbReference type="Proteomes" id="UP000075755">
    <property type="component" value="Plasmid pAA02"/>
</dbReference>
<dbReference type="AlphaFoldDB" id="A0AAC9ATN9"/>
<sequence length="316" mass="35363">MTLREAIEQYILWRRAHGAKFTTGANALRHFLGYADGDGTCDAVTTTQVLAFLVGKRSLSRHRENKYYALAGFWRHAISRGDPTRSPLPTSEPKSPPRTPPYIYSHNELRRLLDPAALESSRLGAVQFDAVTFRALLLLLYGAGLRFSEATGLTLADVDLAECVLTIRTTKFYKNRLVPIGPQLATMLTNYMHLRWRGEFAQGETSFLLTNRDGTRLASSTVQTAFDALRRITAIHGMAGGRLTPRMHDLRHSFAVHSLTAWYRQGADVQRLLPVLSTYLGHSDLEGTKVYLSMTPELLHQASLRFARYVQGGQDA</sequence>
<reference evidence="6 8" key="1">
    <citation type="submission" date="2016-03" db="EMBL/GenBank/DDBJ databases">
        <title>Complete genome of Aminobacter aminovorans KCTC 2477.</title>
        <authorList>
            <person name="Kim K.M."/>
        </authorList>
    </citation>
    <scope>NUCLEOTIDE SEQUENCE [LARGE SCALE GENOMIC DNA]</scope>
    <source>
        <strain evidence="6 8">KCTC 2477</strain>
        <plasmid evidence="6 8">pAA02</plasmid>
    </source>
</reference>
<keyword evidence="2" id="KW-0229">DNA integration</keyword>
<dbReference type="InterPro" id="IPR002104">
    <property type="entry name" value="Integrase_catalytic"/>
</dbReference>
<comment type="similarity">
    <text evidence="1">Belongs to the 'phage' integrase family.</text>
</comment>
<keyword evidence="4" id="KW-0233">DNA recombination</keyword>
<dbReference type="PROSITE" id="PS51898">
    <property type="entry name" value="TYR_RECOMBINASE"/>
    <property type="match status" value="1"/>
</dbReference>
<evidence type="ECO:0000313" key="7">
    <source>
        <dbReference type="EMBL" id="MBB3710433.1"/>
    </source>
</evidence>
<keyword evidence="6" id="KW-0614">Plasmid</keyword>
<dbReference type="GO" id="GO:0003677">
    <property type="term" value="F:DNA binding"/>
    <property type="evidence" value="ECO:0007669"/>
    <property type="project" value="UniProtKB-KW"/>
</dbReference>
<dbReference type="Proteomes" id="UP000577697">
    <property type="component" value="Unassembled WGS sequence"/>
</dbReference>
<geneLocation type="plasmid" evidence="6 8">
    <name>pAA02</name>
</geneLocation>
<proteinExistence type="inferred from homology"/>
<evidence type="ECO:0000256" key="3">
    <source>
        <dbReference type="ARBA" id="ARBA00023125"/>
    </source>
</evidence>
<dbReference type="GO" id="GO:0006310">
    <property type="term" value="P:DNA recombination"/>
    <property type="evidence" value="ECO:0007669"/>
    <property type="project" value="UniProtKB-KW"/>
</dbReference>
<accession>A0AAC9ATN9</accession>
<dbReference type="PANTHER" id="PTHR30349">
    <property type="entry name" value="PHAGE INTEGRASE-RELATED"/>
    <property type="match status" value="1"/>
</dbReference>
<evidence type="ECO:0000313" key="9">
    <source>
        <dbReference type="Proteomes" id="UP000577697"/>
    </source>
</evidence>
<name>A0AAC9ATN9_AMIAI</name>
<dbReference type="InterPro" id="IPR011010">
    <property type="entry name" value="DNA_brk_join_enz"/>
</dbReference>
<evidence type="ECO:0000256" key="2">
    <source>
        <dbReference type="ARBA" id="ARBA00022908"/>
    </source>
</evidence>
<dbReference type="SUPFAM" id="SSF56349">
    <property type="entry name" value="DNA breaking-rejoining enzymes"/>
    <property type="match status" value="1"/>
</dbReference>
<dbReference type="Pfam" id="PF00589">
    <property type="entry name" value="Phage_integrase"/>
    <property type="match status" value="1"/>
</dbReference>
<evidence type="ECO:0000256" key="4">
    <source>
        <dbReference type="ARBA" id="ARBA00023172"/>
    </source>
</evidence>
<feature type="domain" description="Tyr recombinase" evidence="5">
    <location>
        <begin position="98"/>
        <end position="304"/>
    </location>
</feature>
<dbReference type="Gene3D" id="1.10.443.10">
    <property type="entry name" value="Intergrase catalytic core"/>
    <property type="match status" value="1"/>
</dbReference>
<dbReference type="KEGG" id="aak:AA2016_6114"/>
<dbReference type="GO" id="GO:0015074">
    <property type="term" value="P:DNA integration"/>
    <property type="evidence" value="ECO:0007669"/>
    <property type="project" value="UniProtKB-KW"/>
</dbReference>
<evidence type="ECO:0000259" key="5">
    <source>
        <dbReference type="PROSITE" id="PS51898"/>
    </source>
</evidence>
<keyword evidence="9" id="KW-1185">Reference proteome</keyword>
<dbReference type="InterPro" id="IPR013762">
    <property type="entry name" value="Integrase-like_cat_sf"/>
</dbReference>
<dbReference type="EMBL" id="CP015007">
    <property type="protein sequence ID" value="AMS45017.1"/>
    <property type="molecule type" value="Genomic_DNA"/>
</dbReference>